<protein>
    <submittedName>
        <fullName evidence="2">FAR1 DNA binding domain</fullName>
    </submittedName>
</protein>
<dbReference type="EMBL" id="MVGT01003213">
    <property type="protein sequence ID" value="OVA04868.1"/>
    <property type="molecule type" value="Genomic_DNA"/>
</dbReference>
<dbReference type="OrthoDB" id="1924814at2759"/>
<feature type="domain" description="FAR1" evidence="1">
    <location>
        <begin position="2"/>
        <end position="34"/>
    </location>
</feature>
<gene>
    <name evidence="2" type="ORF">BVC80_8565g5</name>
</gene>
<dbReference type="Pfam" id="PF03101">
    <property type="entry name" value="FAR1"/>
    <property type="match status" value="1"/>
</dbReference>
<dbReference type="PANTHER" id="PTHR47482">
    <property type="entry name" value="OS11G0632001 PROTEIN"/>
    <property type="match status" value="1"/>
</dbReference>
<organism evidence="2 3">
    <name type="scientific">Macleaya cordata</name>
    <name type="common">Five-seeded plume-poppy</name>
    <name type="synonym">Bocconia cordata</name>
    <dbReference type="NCBI Taxonomy" id="56857"/>
    <lineage>
        <taxon>Eukaryota</taxon>
        <taxon>Viridiplantae</taxon>
        <taxon>Streptophyta</taxon>
        <taxon>Embryophyta</taxon>
        <taxon>Tracheophyta</taxon>
        <taxon>Spermatophyta</taxon>
        <taxon>Magnoliopsida</taxon>
        <taxon>Ranunculales</taxon>
        <taxon>Papaveraceae</taxon>
        <taxon>Papaveroideae</taxon>
        <taxon>Macleaya</taxon>
    </lineage>
</organism>
<name>A0A200Q320_MACCD</name>
<dbReference type="PANTHER" id="PTHR47482:SF5">
    <property type="entry name" value="FAR1 DOMAIN-CONTAINING PROTEIN"/>
    <property type="match status" value="1"/>
</dbReference>
<evidence type="ECO:0000259" key="1">
    <source>
        <dbReference type="Pfam" id="PF03101"/>
    </source>
</evidence>
<dbReference type="InterPro" id="IPR004330">
    <property type="entry name" value="FAR1_DNA_bnd_dom"/>
</dbReference>
<evidence type="ECO:0000313" key="3">
    <source>
        <dbReference type="Proteomes" id="UP000195402"/>
    </source>
</evidence>
<accession>A0A200Q320</accession>
<sequence>MRTDCKAIFRIARNRDTGKWYVNDFREDHNHALVTPSKRILLRTNRHMPAAARDLSEIFRKEKIQVSKVASIFGGSLMNAGFDQRDV</sequence>
<dbReference type="InParanoid" id="A0A200Q320"/>
<keyword evidence="3" id="KW-1185">Reference proteome</keyword>
<proteinExistence type="predicted"/>
<dbReference type="AlphaFoldDB" id="A0A200Q320"/>
<reference evidence="2 3" key="1">
    <citation type="journal article" date="2017" name="Mol. Plant">
        <title>The Genome of Medicinal Plant Macleaya cordata Provides New Insights into Benzylisoquinoline Alkaloids Metabolism.</title>
        <authorList>
            <person name="Liu X."/>
            <person name="Liu Y."/>
            <person name="Huang P."/>
            <person name="Ma Y."/>
            <person name="Qing Z."/>
            <person name="Tang Q."/>
            <person name="Cao H."/>
            <person name="Cheng P."/>
            <person name="Zheng Y."/>
            <person name="Yuan Z."/>
            <person name="Zhou Y."/>
            <person name="Liu J."/>
            <person name="Tang Z."/>
            <person name="Zhuo Y."/>
            <person name="Zhang Y."/>
            <person name="Yu L."/>
            <person name="Huang J."/>
            <person name="Yang P."/>
            <person name="Peng Q."/>
            <person name="Zhang J."/>
            <person name="Jiang W."/>
            <person name="Zhang Z."/>
            <person name="Lin K."/>
            <person name="Ro D.K."/>
            <person name="Chen X."/>
            <person name="Xiong X."/>
            <person name="Shang Y."/>
            <person name="Huang S."/>
            <person name="Zeng J."/>
        </authorList>
    </citation>
    <scope>NUCLEOTIDE SEQUENCE [LARGE SCALE GENOMIC DNA]</scope>
    <source>
        <strain evidence="3">cv. BLH2017</strain>
        <tissue evidence="2">Root</tissue>
    </source>
</reference>
<dbReference type="OMA" id="CKAIFRI"/>
<comment type="caution">
    <text evidence="2">The sequence shown here is derived from an EMBL/GenBank/DDBJ whole genome shotgun (WGS) entry which is preliminary data.</text>
</comment>
<evidence type="ECO:0000313" key="2">
    <source>
        <dbReference type="EMBL" id="OVA04868.1"/>
    </source>
</evidence>
<dbReference type="Proteomes" id="UP000195402">
    <property type="component" value="Unassembled WGS sequence"/>
</dbReference>